<dbReference type="Proteomes" id="UP000638014">
    <property type="component" value="Unassembled WGS sequence"/>
</dbReference>
<dbReference type="InterPro" id="IPR051044">
    <property type="entry name" value="MAG_DAG_Lipase"/>
</dbReference>
<keyword evidence="1" id="KW-1133">Transmembrane helix</keyword>
<evidence type="ECO:0000256" key="1">
    <source>
        <dbReference type="SAM" id="Phobius"/>
    </source>
</evidence>
<feature type="transmembrane region" description="Helical" evidence="1">
    <location>
        <begin position="152"/>
        <end position="176"/>
    </location>
</feature>
<dbReference type="InterPro" id="IPR029058">
    <property type="entry name" value="AB_hydrolase_fold"/>
</dbReference>
<dbReference type="RefSeq" id="WP_191145283.1">
    <property type="nucleotide sequence ID" value="NZ_JACXAF010000015.1"/>
</dbReference>
<dbReference type="GO" id="GO:0016787">
    <property type="term" value="F:hydrolase activity"/>
    <property type="evidence" value="ECO:0007669"/>
    <property type="project" value="UniProtKB-KW"/>
</dbReference>
<dbReference type="InterPro" id="IPR022742">
    <property type="entry name" value="Hydrolase_4"/>
</dbReference>
<sequence length="331" mass="38202">MNAVQPLTEDDPQRQQKLAQFVESHEQQHAMTGSRGMRLHYVYYPQHNKPTIVIAPGRAEAAFKYRELAMDCYQRGFQVAVIDHRGQGLSERFFPQRQLGHMDDFDYAANDLLQLAKRVQFGRQPCFLIAHSMGATIGLRACQLDPSRFSRMALMAPMLSLSLPMPSVLMSLYLWWRSSKEKVAWRKHRQPPDYISADRREYQDGGFRNNPLTSSLVRYKAFREMYEQQPELQLGGPTAGWLRAALKLIATVFDHLNDIQTPMLVALADDERVVTPAGQHKLRQRLAHSSLPQQWLQLEQCRHEPLLEVDAVRTPLIERISEFFTEQSATR</sequence>
<reference evidence="3" key="1">
    <citation type="submission" date="2020-09" db="EMBL/GenBank/DDBJ databases">
        <title>A novel bacterium of genus Neiella, isolated from South China Sea.</title>
        <authorList>
            <person name="Huang H."/>
            <person name="Mo K."/>
            <person name="Hu Y."/>
        </authorList>
    </citation>
    <scope>NUCLEOTIDE SEQUENCE</scope>
    <source>
        <strain evidence="3">HB171785</strain>
    </source>
</reference>
<comment type="caution">
    <text evidence="3">The sequence shown here is derived from an EMBL/GenBank/DDBJ whole genome shotgun (WGS) entry which is preliminary data.</text>
</comment>
<dbReference type="Pfam" id="PF12146">
    <property type="entry name" value="Hydrolase_4"/>
    <property type="match status" value="1"/>
</dbReference>
<dbReference type="Gene3D" id="3.40.50.1820">
    <property type="entry name" value="alpha/beta hydrolase"/>
    <property type="match status" value="1"/>
</dbReference>
<name>A0A8J6QI06_9GAMM</name>
<dbReference type="EMBL" id="JACXAF010000015">
    <property type="protein sequence ID" value="MBD1390215.1"/>
    <property type="molecule type" value="Genomic_DNA"/>
</dbReference>
<dbReference type="PANTHER" id="PTHR11614">
    <property type="entry name" value="PHOSPHOLIPASE-RELATED"/>
    <property type="match status" value="1"/>
</dbReference>
<evidence type="ECO:0000259" key="2">
    <source>
        <dbReference type="Pfam" id="PF12146"/>
    </source>
</evidence>
<keyword evidence="4" id="KW-1185">Reference proteome</keyword>
<keyword evidence="1" id="KW-0472">Membrane</keyword>
<feature type="domain" description="Serine aminopeptidase S33" evidence="2">
    <location>
        <begin position="47"/>
        <end position="309"/>
    </location>
</feature>
<accession>A0A8J6QI06</accession>
<keyword evidence="3" id="KW-0378">Hydrolase</keyword>
<proteinExistence type="predicted"/>
<organism evidence="3 4">
    <name type="scientific">Neiella litorisoli</name>
    <dbReference type="NCBI Taxonomy" id="2771431"/>
    <lineage>
        <taxon>Bacteria</taxon>
        <taxon>Pseudomonadati</taxon>
        <taxon>Pseudomonadota</taxon>
        <taxon>Gammaproteobacteria</taxon>
        <taxon>Alteromonadales</taxon>
        <taxon>Echinimonadaceae</taxon>
        <taxon>Neiella</taxon>
    </lineage>
</organism>
<keyword evidence="1" id="KW-0812">Transmembrane</keyword>
<protein>
    <submittedName>
        <fullName evidence="3">Alpha/beta fold hydrolase</fullName>
    </submittedName>
</protein>
<gene>
    <name evidence="3" type="ORF">IC617_12305</name>
</gene>
<dbReference type="AlphaFoldDB" id="A0A8J6QI06"/>
<evidence type="ECO:0000313" key="3">
    <source>
        <dbReference type="EMBL" id="MBD1390215.1"/>
    </source>
</evidence>
<evidence type="ECO:0000313" key="4">
    <source>
        <dbReference type="Proteomes" id="UP000638014"/>
    </source>
</evidence>
<dbReference type="SUPFAM" id="SSF53474">
    <property type="entry name" value="alpha/beta-Hydrolases"/>
    <property type="match status" value="1"/>
</dbReference>